<dbReference type="Gene3D" id="1.20.120.1320">
    <property type="entry name" value="Aspartokinase, catalytic domain"/>
    <property type="match status" value="1"/>
</dbReference>
<evidence type="ECO:0000313" key="11">
    <source>
        <dbReference type="Proteomes" id="UP000487929"/>
    </source>
</evidence>
<comment type="similarity">
    <text evidence="2 7">Belongs to the aspartokinase family.</text>
</comment>
<dbReference type="Pfam" id="PF00696">
    <property type="entry name" value="AA_kinase"/>
    <property type="match status" value="1"/>
</dbReference>
<evidence type="ECO:0000256" key="8">
    <source>
        <dbReference type="RuleBase" id="RU004249"/>
    </source>
</evidence>
<dbReference type="InterPro" id="IPR001048">
    <property type="entry name" value="Asp/Glu/Uridylate_kinase"/>
</dbReference>
<dbReference type="RefSeq" id="WP_161431815.1">
    <property type="nucleotide sequence ID" value="NZ_WUTT01000001.1"/>
</dbReference>
<evidence type="ECO:0000256" key="6">
    <source>
        <dbReference type="ARBA" id="ARBA00022840"/>
    </source>
</evidence>
<dbReference type="GO" id="GO:0009088">
    <property type="term" value="P:threonine biosynthetic process"/>
    <property type="evidence" value="ECO:0007669"/>
    <property type="project" value="UniProtKB-UniPathway"/>
</dbReference>
<dbReference type="UniPathway" id="UPA00034">
    <property type="reaction ID" value="UER00015"/>
</dbReference>
<evidence type="ECO:0000256" key="3">
    <source>
        <dbReference type="ARBA" id="ARBA00022679"/>
    </source>
</evidence>
<gene>
    <name evidence="10" type="ORF">GRB96_08930</name>
</gene>
<reference evidence="10 11" key="1">
    <citation type="submission" date="2019-12" db="EMBL/GenBank/DDBJ databases">
        <title>Draft genome sequencing of Halomonas alimentaria DSM 15356.</title>
        <authorList>
            <person name="Pandiyan K."/>
            <person name="Kushwaha P."/>
            <person name="Gowdham M."/>
            <person name="Chakdar H."/>
            <person name="Singh A."/>
            <person name="Kumar M."/>
            <person name="Saxena A.K."/>
        </authorList>
    </citation>
    <scope>NUCLEOTIDE SEQUENCE [LARGE SCALE GENOMIC DNA]</scope>
    <source>
        <strain evidence="10 11">DSM 15356</strain>
    </source>
</reference>
<dbReference type="GO" id="GO:0009089">
    <property type="term" value="P:lysine biosynthetic process via diaminopimelate"/>
    <property type="evidence" value="ECO:0007669"/>
    <property type="project" value="UniProtKB-UniPathway"/>
</dbReference>
<feature type="domain" description="Aspartate/glutamate/uridylate kinase" evidence="9">
    <location>
        <begin position="4"/>
        <end position="278"/>
    </location>
</feature>
<dbReference type="PANTHER" id="PTHR21499">
    <property type="entry name" value="ASPARTATE KINASE"/>
    <property type="match status" value="1"/>
</dbReference>
<keyword evidence="3 7" id="KW-0808">Transferase</keyword>
<dbReference type="InterPro" id="IPR042199">
    <property type="entry name" value="AsparK_Bifunc_asparK/hSer_DH"/>
</dbReference>
<keyword evidence="4" id="KW-0547">Nucleotide-binding</keyword>
<comment type="caution">
    <text evidence="10">The sequence shown here is derived from an EMBL/GenBank/DDBJ whole genome shotgun (WGS) entry which is preliminary data.</text>
</comment>
<dbReference type="UniPathway" id="UPA00051">
    <property type="reaction ID" value="UER00462"/>
</dbReference>
<dbReference type="GO" id="GO:0004072">
    <property type="term" value="F:aspartate kinase activity"/>
    <property type="evidence" value="ECO:0007669"/>
    <property type="project" value="UniProtKB-EC"/>
</dbReference>
<keyword evidence="6" id="KW-0067">ATP-binding</keyword>
<keyword evidence="11" id="KW-1185">Reference proteome</keyword>
<keyword evidence="5 7" id="KW-0418">Kinase</keyword>
<dbReference type="GO" id="GO:0009090">
    <property type="term" value="P:homoserine biosynthetic process"/>
    <property type="evidence" value="ECO:0007669"/>
    <property type="project" value="TreeGrafter"/>
</dbReference>
<comment type="pathway">
    <text evidence="1 8">Amino-acid biosynthesis; L-lysine biosynthesis via DAP pathway; (S)-tetrahydrodipicolinate from L-aspartate: step 1/4.</text>
</comment>
<comment type="pathway">
    <text evidence="8">Amino-acid biosynthesis; L-threonine biosynthesis; L-threonine from L-aspartate: step 1/5.</text>
</comment>
<evidence type="ECO:0000256" key="7">
    <source>
        <dbReference type="RuleBase" id="RU003448"/>
    </source>
</evidence>
<evidence type="ECO:0000256" key="1">
    <source>
        <dbReference type="ARBA" id="ARBA00004766"/>
    </source>
</evidence>
<protein>
    <recommendedName>
        <fullName evidence="7">Aspartokinase</fullName>
        <ecNumber evidence="7">2.7.2.4</ecNumber>
    </recommendedName>
</protein>
<evidence type="ECO:0000256" key="4">
    <source>
        <dbReference type="ARBA" id="ARBA00022741"/>
    </source>
</evidence>
<dbReference type="SUPFAM" id="SSF53633">
    <property type="entry name" value="Carbamate kinase-like"/>
    <property type="match status" value="1"/>
</dbReference>
<evidence type="ECO:0000256" key="2">
    <source>
        <dbReference type="ARBA" id="ARBA00010122"/>
    </source>
</evidence>
<dbReference type="EC" id="2.7.2.4" evidence="7"/>
<evidence type="ECO:0000313" key="10">
    <source>
        <dbReference type="EMBL" id="NAW34540.1"/>
    </source>
</evidence>
<dbReference type="GO" id="GO:0005524">
    <property type="term" value="F:ATP binding"/>
    <property type="evidence" value="ECO:0007669"/>
    <property type="project" value="UniProtKB-KW"/>
</dbReference>
<dbReference type="InterPro" id="IPR001341">
    <property type="entry name" value="Asp_kinase"/>
</dbReference>
<dbReference type="InterPro" id="IPR036393">
    <property type="entry name" value="AceGlu_kinase-like_sf"/>
</dbReference>
<dbReference type="Gene3D" id="3.40.1160.10">
    <property type="entry name" value="Acetylglutamate kinase-like"/>
    <property type="match status" value="1"/>
</dbReference>
<comment type="catalytic activity">
    <reaction evidence="7">
        <text>L-aspartate + ATP = 4-phospho-L-aspartate + ADP</text>
        <dbReference type="Rhea" id="RHEA:23776"/>
        <dbReference type="ChEBI" id="CHEBI:29991"/>
        <dbReference type="ChEBI" id="CHEBI:30616"/>
        <dbReference type="ChEBI" id="CHEBI:57535"/>
        <dbReference type="ChEBI" id="CHEBI:456216"/>
        <dbReference type="EC" id="2.7.2.4"/>
    </reaction>
</comment>
<dbReference type="OrthoDB" id="9799110at2"/>
<organism evidence="10 11">
    <name type="scientific">Halomonas alimentaria</name>
    <dbReference type="NCBI Taxonomy" id="147248"/>
    <lineage>
        <taxon>Bacteria</taxon>
        <taxon>Pseudomonadati</taxon>
        <taxon>Pseudomonadota</taxon>
        <taxon>Gammaproteobacteria</taxon>
        <taxon>Oceanospirillales</taxon>
        <taxon>Halomonadaceae</taxon>
        <taxon>Halomonas</taxon>
    </lineage>
</organism>
<proteinExistence type="inferred from homology"/>
<dbReference type="Proteomes" id="UP000487929">
    <property type="component" value="Unassembled WGS sequence"/>
</dbReference>
<dbReference type="EMBL" id="WUTT01000001">
    <property type="protein sequence ID" value="NAW34540.1"/>
    <property type="molecule type" value="Genomic_DNA"/>
</dbReference>
<sequence length="430" mass="46913">MPEIYKFGGASIKDAEAIRRLGELLSRHDLHPRALVVSAMGKTTNALEALLDAARGDEPGPYRERLEALRDDHLAVAKTLFDSGSAAEADLERLLEELDAAHRAHCDAPYPMHYDQTVGFGELLSTTLVAAWLNEIGLPTRWCDARELIVTDDHHQAAGVDWRETCNRLQTLANEEEALLLTQGFIGATAGGTMTTLGREGSDFSAAILAHCLDAPGLTIWKDVTGVFNADPGRFDNARQLERLSYAEAVEQSWHGAKVIHPRTLAPLQRKAIPLTVRSFLEPGATPSRIGPEPGDGDRQPACILRDDQRLLDISPADFRFMDEACLGEVLGLLARHGLHANYLACEAMRLRLAINDDAAKCAALLADLRGDYRVECREGLTLLTVRHPGDGLLQLLSGDMPVVAEQCSATTAQRLFPSDACPTAWHLPD</sequence>
<dbReference type="UniPathway" id="UPA00050">
    <property type="reaction ID" value="UER00461"/>
</dbReference>
<keyword evidence="8" id="KW-0028">Amino-acid biosynthesis</keyword>
<evidence type="ECO:0000256" key="5">
    <source>
        <dbReference type="ARBA" id="ARBA00022777"/>
    </source>
</evidence>
<dbReference type="PANTHER" id="PTHR21499:SF59">
    <property type="entry name" value="ASPARTOKINASE"/>
    <property type="match status" value="1"/>
</dbReference>
<evidence type="ECO:0000259" key="9">
    <source>
        <dbReference type="Pfam" id="PF00696"/>
    </source>
</evidence>
<comment type="pathway">
    <text evidence="8">Amino-acid biosynthesis; L-methionine biosynthesis via de novo pathway; L-homoserine from L-aspartate: step 1/3.</text>
</comment>
<dbReference type="GO" id="GO:0005829">
    <property type="term" value="C:cytosol"/>
    <property type="evidence" value="ECO:0007669"/>
    <property type="project" value="TreeGrafter"/>
</dbReference>
<name>A0A7X4W524_9GAMM</name>
<dbReference type="NCBIfam" id="TIGR00657">
    <property type="entry name" value="asp_kinases"/>
    <property type="match status" value="1"/>
</dbReference>
<dbReference type="AlphaFoldDB" id="A0A7X4W524"/>
<accession>A0A7X4W524</accession>